<evidence type="ECO:0000256" key="1">
    <source>
        <dbReference type="SAM" id="MobiDB-lite"/>
    </source>
</evidence>
<dbReference type="AlphaFoldDB" id="A0A847UBE4"/>
<sequence>MRGLLGGGPPDDVDPFTPDDDDDEYRPQSARSVNSSLLSRWLVPRAIRRRAISLSIETPQTEYELGSAIPFRVTMKNALPIPITLTTRSPVLWAWTVDGLTEASHVDQYDPPDEDGKLHFDRGERKQFAGEWSGRFRVTEREWEPADPGEYALGAHVNVDDHESGPLADECVVRLVR</sequence>
<feature type="compositionally biased region" description="Acidic residues" evidence="1">
    <location>
        <begin position="11"/>
        <end position="24"/>
    </location>
</feature>
<protein>
    <recommendedName>
        <fullName evidence="2">DUF7974 domain-containing protein</fullName>
    </recommendedName>
</protein>
<evidence type="ECO:0000313" key="4">
    <source>
        <dbReference type="Proteomes" id="UP000608662"/>
    </source>
</evidence>
<dbReference type="OrthoDB" id="196304at2157"/>
<feature type="region of interest" description="Disordered" evidence="1">
    <location>
        <begin position="1"/>
        <end position="31"/>
    </location>
</feature>
<dbReference type="RefSeq" id="WP_170092753.1">
    <property type="nucleotide sequence ID" value="NZ_WOYG01000001.1"/>
</dbReference>
<proteinExistence type="predicted"/>
<feature type="domain" description="DUF7974" evidence="2">
    <location>
        <begin position="41"/>
        <end position="175"/>
    </location>
</feature>
<dbReference type="Pfam" id="PF25929">
    <property type="entry name" value="DUF7974"/>
    <property type="match status" value="1"/>
</dbReference>
<reference evidence="3" key="1">
    <citation type="submission" date="2019-12" db="EMBL/GenBank/DDBJ databases">
        <title>Whole-genome sequence of Halomicrobium mukohataei pws1.</title>
        <authorList>
            <person name="Verma D.K."/>
            <person name="Gopal K."/>
            <person name="Prasad E.S."/>
        </authorList>
    </citation>
    <scope>NUCLEOTIDE SEQUENCE</scope>
    <source>
        <strain evidence="3">Pws1</strain>
    </source>
</reference>
<dbReference type="InterPro" id="IPR058280">
    <property type="entry name" value="DUF7974"/>
</dbReference>
<evidence type="ECO:0000313" key="3">
    <source>
        <dbReference type="EMBL" id="NLV08780.1"/>
    </source>
</evidence>
<name>A0A847UBE4_9EURY</name>
<organism evidence="3 4">
    <name type="scientific">Halomicrobium mukohataei</name>
    <dbReference type="NCBI Taxonomy" id="57705"/>
    <lineage>
        <taxon>Archaea</taxon>
        <taxon>Methanobacteriati</taxon>
        <taxon>Methanobacteriota</taxon>
        <taxon>Stenosarchaea group</taxon>
        <taxon>Halobacteria</taxon>
        <taxon>Halobacteriales</taxon>
        <taxon>Haloarculaceae</taxon>
        <taxon>Halomicrobium</taxon>
    </lineage>
</organism>
<comment type="caution">
    <text evidence="3">The sequence shown here is derived from an EMBL/GenBank/DDBJ whole genome shotgun (WGS) entry which is preliminary data.</text>
</comment>
<gene>
    <name evidence="3" type="ORF">GOC74_02370</name>
</gene>
<dbReference type="Proteomes" id="UP000608662">
    <property type="component" value="Unassembled WGS sequence"/>
</dbReference>
<evidence type="ECO:0000259" key="2">
    <source>
        <dbReference type="Pfam" id="PF25929"/>
    </source>
</evidence>
<accession>A0A847UBE4</accession>
<dbReference type="EMBL" id="WOYG01000001">
    <property type="protein sequence ID" value="NLV08780.1"/>
    <property type="molecule type" value="Genomic_DNA"/>
</dbReference>